<accession>A0ABQ6WA02</accession>
<proteinExistence type="predicted"/>
<name>A0ABQ6WA02_9EURO</name>
<protein>
    <submittedName>
        <fullName evidence="2">Uncharacterized protein</fullName>
    </submittedName>
</protein>
<evidence type="ECO:0000313" key="2">
    <source>
        <dbReference type="EMBL" id="KAE8413952.1"/>
    </source>
</evidence>
<dbReference type="Proteomes" id="UP000325395">
    <property type="component" value="Unassembled WGS sequence"/>
</dbReference>
<organism evidence="2 3">
    <name type="scientific">Aspergillus pseudocaelatus</name>
    <dbReference type="NCBI Taxonomy" id="1825620"/>
    <lineage>
        <taxon>Eukaryota</taxon>
        <taxon>Fungi</taxon>
        <taxon>Dikarya</taxon>
        <taxon>Ascomycota</taxon>
        <taxon>Pezizomycotina</taxon>
        <taxon>Eurotiomycetes</taxon>
        <taxon>Eurotiomycetidae</taxon>
        <taxon>Eurotiales</taxon>
        <taxon>Aspergillaceae</taxon>
        <taxon>Aspergillus</taxon>
        <taxon>Aspergillus subgen. Circumdati</taxon>
    </lineage>
</organism>
<reference evidence="2 3" key="1">
    <citation type="submission" date="2019-04" db="EMBL/GenBank/DDBJ databases">
        <authorList>
            <consortium name="DOE Joint Genome Institute"/>
            <person name="Mondo S."/>
            <person name="Kjaerbolling I."/>
            <person name="Vesth T."/>
            <person name="Frisvad J.C."/>
            <person name="Nybo J.L."/>
            <person name="Theobald S."/>
            <person name="Kildgaard S."/>
            <person name="Isbrandt T."/>
            <person name="Kuo A."/>
            <person name="Sato A."/>
            <person name="Lyhne E.K."/>
            <person name="Kogle M.E."/>
            <person name="Wiebenga A."/>
            <person name="Kun R.S."/>
            <person name="Lubbers R.J."/>
            <person name="Makela M.R."/>
            <person name="Barry K."/>
            <person name="Chovatia M."/>
            <person name="Clum A."/>
            <person name="Daum C."/>
            <person name="Haridas S."/>
            <person name="He G."/>
            <person name="LaButti K."/>
            <person name="Lipzen A."/>
            <person name="Riley R."/>
            <person name="Salamov A."/>
            <person name="Simmons B.A."/>
            <person name="Magnuson J.K."/>
            <person name="Henrissat B."/>
            <person name="Mortensen U.H."/>
            <person name="Larsen T.O."/>
            <person name="Devries R.P."/>
            <person name="Grigoriev I.V."/>
            <person name="Machida M."/>
            <person name="Baker S.E."/>
            <person name="Andersen M.R."/>
            <person name="Cantor M.N."/>
            <person name="Hua S.X."/>
        </authorList>
    </citation>
    <scope>NUCLEOTIDE SEQUENCE [LARGE SCALE GENOMIC DNA]</scope>
    <source>
        <strain evidence="2 3">CBS 117616</strain>
    </source>
</reference>
<feature type="region of interest" description="Disordered" evidence="1">
    <location>
        <begin position="40"/>
        <end position="104"/>
    </location>
</feature>
<gene>
    <name evidence="2" type="ORF">BDV36DRAFT_299466</name>
</gene>
<dbReference type="EMBL" id="ML735795">
    <property type="protein sequence ID" value="KAE8413952.1"/>
    <property type="molecule type" value="Genomic_DNA"/>
</dbReference>
<feature type="region of interest" description="Disordered" evidence="1">
    <location>
        <begin position="268"/>
        <end position="297"/>
    </location>
</feature>
<feature type="compositionally biased region" description="Basic and acidic residues" evidence="1">
    <location>
        <begin position="74"/>
        <end position="84"/>
    </location>
</feature>
<evidence type="ECO:0000256" key="1">
    <source>
        <dbReference type="SAM" id="MobiDB-lite"/>
    </source>
</evidence>
<feature type="compositionally biased region" description="Gly residues" evidence="1">
    <location>
        <begin position="288"/>
        <end position="297"/>
    </location>
</feature>
<evidence type="ECO:0000313" key="3">
    <source>
        <dbReference type="Proteomes" id="UP000325395"/>
    </source>
</evidence>
<keyword evidence="3" id="KW-1185">Reference proteome</keyword>
<sequence length="297" mass="32300">MTYQPTAIWVLGHPSVVTLNEADIEGLAFIIPRYQLRSGRVRNRPPNRSPEPFPALPKSESHTEYNNEESLFVNDKESGNDKDGGGLVLPLETSPPETPAPCPAQSATYTSPIQETVVEEASATASFQGPIAGPSSTLYQAFLEAQTANQPRLPWNWNLWGKSKAPYTPAVAGKWWSISQEELAQLKSDKRSDRGHIGRIIETELGEQLCGEARCTACSARGMECWIYSKEGSQQVVFPGDSCARCRWASYKGGCSLSKRKKRVKITEPPTRPYRQLLPKGGGPPSPGAGGASGISV</sequence>